<accession>A0A6C0B058</accession>
<dbReference type="EMBL" id="MN739043">
    <property type="protein sequence ID" value="QHS85472.1"/>
    <property type="molecule type" value="Genomic_DNA"/>
</dbReference>
<protein>
    <submittedName>
        <fullName evidence="1">Uncharacterized protein</fullName>
    </submittedName>
</protein>
<organism evidence="1">
    <name type="scientific">viral metagenome</name>
    <dbReference type="NCBI Taxonomy" id="1070528"/>
    <lineage>
        <taxon>unclassified sequences</taxon>
        <taxon>metagenomes</taxon>
        <taxon>organismal metagenomes</taxon>
    </lineage>
</organism>
<reference evidence="1" key="1">
    <citation type="journal article" date="2020" name="Nature">
        <title>Giant virus diversity and host interactions through global metagenomics.</title>
        <authorList>
            <person name="Schulz F."/>
            <person name="Roux S."/>
            <person name="Paez-Espino D."/>
            <person name="Jungbluth S."/>
            <person name="Walsh D.A."/>
            <person name="Denef V.J."/>
            <person name="McMahon K.D."/>
            <person name="Konstantinidis K.T."/>
            <person name="Eloe-Fadrosh E.A."/>
            <person name="Kyrpides N.C."/>
            <person name="Woyke T."/>
        </authorList>
    </citation>
    <scope>NUCLEOTIDE SEQUENCE</scope>
    <source>
        <strain evidence="1">GVMAG-M-3300009182-78</strain>
    </source>
</reference>
<sequence length="80" mass="9410">MDESEIKIYIETTGGDIQIDSIKFKKMLLLFNAINDGWCIKKKKDAYIFTKNHEGKREILLDSYLLTFMEDNFDINKLLS</sequence>
<evidence type="ECO:0000313" key="1">
    <source>
        <dbReference type="EMBL" id="QHS85472.1"/>
    </source>
</evidence>
<proteinExistence type="predicted"/>
<name>A0A6C0B058_9ZZZZ</name>
<dbReference type="AlphaFoldDB" id="A0A6C0B058"/>